<dbReference type="PANTHER" id="PTHR28055">
    <property type="entry name" value="ALTERED INHERITANCE OF MITOCHONDRIA PROTEIN 41, MITOCHONDRIAL"/>
    <property type="match status" value="1"/>
</dbReference>
<organism evidence="1 2">
    <name type="scientific">Sediminicurvatus halobius</name>
    <dbReference type="NCBI Taxonomy" id="2182432"/>
    <lineage>
        <taxon>Bacteria</taxon>
        <taxon>Pseudomonadati</taxon>
        <taxon>Pseudomonadota</taxon>
        <taxon>Gammaproteobacteria</taxon>
        <taxon>Chromatiales</taxon>
        <taxon>Ectothiorhodospiraceae</taxon>
        <taxon>Sediminicurvatus</taxon>
    </lineage>
</organism>
<evidence type="ECO:0000313" key="1">
    <source>
        <dbReference type="EMBL" id="PWG64926.1"/>
    </source>
</evidence>
<dbReference type="InterPro" id="IPR023168">
    <property type="entry name" value="GatB_Yqey_C_2"/>
</dbReference>
<dbReference type="Gene3D" id="1.10.1510.10">
    <property type="entry name" value="Uncharacterised protein YqeY/AIM41 PF09424, N-terminal domain"/>
    <property type="match status" value="1"/>
</dbReference>
<dbReference type="SUPFAM" id="SSF89095">
    <property type="entry name" value="GatB/YqeY motif"/>
    <property type="match status" value="1"/>
</dbReference>
<keyword evidence="2" id="KW-1185">Reference proteome</keyword>
<dbReference type="EMBL" id="QFFI01000004">
    <property type="protein sequence ID" value="PWG64926.1"/>
    <property type="molecule type" value="Genomic_DNA"/>
</dbReference>
<dbReference type="RefSeq" id="WP_109676415.1">
    <property type="nucleotide sequence ID" value="NZ_CP086615.1"/>
</dbReference>
<dbReference type="OrthoDB" id="9788127at2"/>
<dbReference type="InterPro" id="IPR042184">
    <property type="entry name" value="YqeY/Aim41_N"/>
</dbReference>
<dbReference type="Gene3D" id="1.10.10.410">
    <property type="match status" value="1"/>
</dbReference>
<dbReference type="PANTHER" id="PTHR28055:SF1">
    <property type="entry name" value="ALTERED INHERITANCE OF MITOCHONDRIA PROTEIN 41, MITOCHONDRIAL"/>
    <property type="match status" value="1"/>
</dbReference>
<sequence>MSELKARIGEAVKDAMRAGDKPRLATLRMVSAAIKQKEVDSRESLDDAAVLAVLDKMVKQRRESLAQYRDAGRDDLADREQAELDIIAEFLPQPLRDDELDALIDEAVSATGAASQRDMGKVMGQLKPRVQGRADMGAVSARVKARLGG</sequence>
<comment type="caution">
    <text evidence="1">The sequence shown here is derived from an EMBL/GenBank/DDBJ whole genome shotgun (WGS) entry which is preliminary data.</text>
</comment>
<dbReference type="Pfam" id="PF09424">
    <property type="entry name" value="YqeY"/>
    <property type="match status" value="1"/>
</dbReference>
<keyword evidence="1" id="KW-0808">Transferase</keyword>
<dbReference type="Proteomes" id="UP000245474">
    <property type="component" value="Unassembled WGS sequence"/>
</dbReference>
<evidence type="ECO:0000313" key="2">
    <source>
        <dbReference type="Proteomes" id="UP000245474"/>
    </source>
</evidence>
<dbReference type="AlphaFoldDB" id="A0A2U2N6V8"/>
<name>A0A2U2N6V8_9GAMM</name>
<accession>A0A2U2N6V8</accession>
<gene>
    <name evidence="1" type="ORF">DEM34_03785</name>
</gene>
<dbReference type="GO" id="GO:0016740">
    <property type="term" value="F:transferase activity"/>
    <property type="evidence" value="ECO:0007669"/>
    <property type="project" value="UniProtKB-KW"/>
</dbReference>
<protein>
    <submittedName>
        <fullName evidence="1">Glutamyl-tRNA amidotransferase</fullName>
    </submittedName>
</protein>
<reference evidence="1 2" key="1">
    <citation type="submission" date="2018-05" db="EMBL/GenBank/DDBJ databases">
        <title>Spiribacter halobius sp. nov., a moderately halophilic bacterium isolated from marine solar saltern.</title>
        <authorList>
            <person name="Zheng W.-S."/>
            <person name="Lu D.-C."/>
            <person name="Du Z.-J."/>
        </authorList>
    </citation>
    <scope>NUCLEOTIDE SEQUENCE [LARGE SCALE GENOMIC DNA]</scope>
    <source>
        <strain evidence="1 2">E85</strain>
    </source>
</reference>
<proteinExistence type="predicted"/>
<dbReference type="GO" id="GO:0016884">
    <property type="term" value="F:carbon-nitrogen ligase activity, with glutamine as amido-N-donor"/>
    <property type="evidence" value="ECO:0007669"/>
    <property type="project" value="InterPro"/>
</dbReference>
<dbReference type="InterPro" id="IPR003789">
    <property type="entry name" value="Asn/Gln_tRNA_amidoTrase-B-like"/>
</dbReference>
<dbReference type="InterPro" id="IPR019004">
    <property type="entry name" value="YqeY/Aim41"/>
</dbReference>